<dbReference type="InterPro" id="IPR051318">
    <property type="entry name" value="Fe-S_L-Ser"/>
</dbReference>
<dbReference type="InterPro" id="IPR005131">
    <property type="entry name" value="Ser_deHydtase_bsu"/>
</dbReference>
<dbReference type="InterPro" id="IPR004642">
    <property type="entry name" value="Ser_deHydtase_asu"/>
</dbReference>
<dbReference type="Pfam" id="PF03315">
    <property type="entry name" value="SDH_beta"/>
    <property type="match status" value="1"/>
</dbReference>
<keyword evidence="7 11" id="KW-0408">Iron</keyword>
<proteinExistence type="inferred from homology"/>
<dbReference type="InterPro" id="IPR029009">
    <property type="entry name" value="ASB_dom_sf"/>
</dbReference>
<dbReference type="Pfam" id="PF03313">
    <property type="entry name" value="SDH_alpha"/>
    <property type="match status" value="1"/>
</dbReference>
<evidence type="ECO:0000256" key="7">
    <source>
        <dbReference type="ARBA" id="ARBA00023004"/>
    </source>
</evidence>
<comment type="pathway">
    <text evidence="2">Carbohydrate biosynthesis; gluconeogenesis.</text>
</comment>
<gene>
    <name evidence="14" type="primary">sdaAA</name>
    <name evidence="14" type="ORF">WMO62_12705</name>
</gene>
<evidence type="ECO:0000256" key="5">
    <source>
        <dbReference type="ARBA" id="ARBA00022485"/>
    </source>
</evidence>
<comment type="caution">
    <text evidence="14">The sequence shown here is derived from an EMBL/GenBank/DDBJ whole genome shotgun (WGS) entry which is preliminary data.</text>
</comment>
<dbReference type="SUPFAM" id="SSF143548">
    <property type="entry name" value="Serine metabolism enzymes domain"/>
    <property type="match status" value="1"/>
</dbReference>
<dbReference type="Proteomes" id="UP001470288">
    <property type="component" value="Unassembled WGS sequence"/>
</dbReference>
<evidence type="ECO:0000259" key="13">
    <source>
        <dbReference type="Pfam" id="PF03315"/>
    </source>
</evidence>
<accession>A0ABV1I5M9</accession>
<evidence type="ECO:0000256" key="6">
    <source>
        <dbReference type="ARBA" id="ARBA00022723"/>
    </source>
</evidence>
<dbReference type="EC" id="4.3.1.17" evidence="11"/>
<dbReference type="PANTHER" id="PTHR30182:SF1">
    <property type="entry name" value="L-SERINE DEHYDRATASE 1"/>
    <property type="match status" value="1"/>
</dbReference>
<comment type="similarity">
    <text evidence="3 11">Belongs to the iron-sulfur dependent L-serine dehydratase family.</text>
</comment>
<evidence type="ECO:0000313" key="15">
    <source>
        <dbReference type="Proteomes" id="UP001470288"/>
    </source>
</evidence>
<evidence type="ECO:0000256" key="2">
    <source>
        <dbReference type="ARBA" id="ARBA00004742"/>
    </source>
</evidence>
<sequence length="516" mass="54901">MSVSVFEIVGPIMIGPSSSHTAGMARIGMMTHRIVGENPVDIHLDLSPKMRTTYSGHRTDAALFGGVIGLTESDPDIRRAIDLAHERGVKTSVGFLESGKYPENTALLTVKCENGETVKVLGTSVGGGSIAISEVDGVKMNVNADAWHLVIWSSSEIPSDMWEGSVSVQVGKNEREYISCISFADQPDTELTEKIAGLLQVRRMKTVAPVLPYGMTRISEKLCSSCEEVCKKAAEKACSLTEIAIEYEMKRSGHTREQIREQMKKHLEQIKKSVVEGEKGNQMLYGLTSGHDGPRMLKAIEDGKTVSGGIVPKAVARALGVMEYNGAMGCIVAAPTAGSSGIVPGSMVTVQQEYGFSDEKIEDALFVASLMGVVMENRDVSFSGSVGGCQGEVGVSSAITAAAIASLFTDDPEAITHAMAICLKNLLGLVCDPIAGPIEVPCIKRNAVGVANAFTSADMALAGIRSYIPPDEVIDALVDVEKRLPSELRCATTGGLACTATACRLREKLEKKSNKK</sequence>
<keyword evidence="8 11" id="KW-0411">Iron-sulfur</keyword>
<protein>
    <recommendedName>
        <fullName evidence="11">L-serine dehydratase</fullName>
        <ecNumber evidence="11">4.3.1.17</ecNumber>
    </recommendedName>
</protein>
<keyword evidence="9 11" id="KW-0456">Lyase</keyword>
<comment type="cofactor">
    <cofactor evidence="1 11">
        <name>[4Fe-4S] cluster</name>
        <dbReference type="ChEBI" id="CHEBI:49883"/>
    </cofactor>
</comment>
<evidence type="ECO:0000256" key="10">
    <source>
        <dbReference type="ARBA" id="ARBA00049406"/>
    </source>
</evidence>
<keyword evidence="15" id="KW-1185">Reference proteome</keyword>
<keyword evidence="6 11" id="KW-0479">Metal-binding</keyword>
<dbReference type="PANTHER" id="PTHR30182">
    <property type="entry name" value="L-SERINE DEHYDRATASE"/>
    <property type="match status" value="1"/>
</dbReference>
<dbReference type="EMBL" id="JBBMFC010000025">
    <property type="protein sequence ID" value="MEQ2579670.1"/>
    <property type="molecule type" value="Genomic_DNA"/>
</dbReference>
<dbReference type="NCBIfam" id="TIGR00718">
    <property type="entry name" value="sda_alpha"/>
    <property type="match status" value="1"/>
</dbReference>
<keyword evidence="5 11" id="KW-0004">4Fe-4S</keyword>
<keyword evidence="4 11" id="KW-0312">Gluconeogenesis</keyword>
<comment type="catalytic activity">
    <reaction evidence="10 11">
        <text>L-serine = pyruvate + NH4(+)</text>
        <dbReference type="Rhea" id="RHEA:19169"/>
        <dbReference type="ChEBI" id="CHEBI:15361"/>
        <dbReference type="ChEBI" id="CHEBI:28938"/>
        <dbReference type="ChEBI" id="CHEBI:33384"/>
        <dbReference type="EC" id="4.3.1.17"/>
    </reaction>
</comment>
<feature type="domain" description="Serine dehydratase beta chain" evidence="13">
    <location>
        <begin position="4"/>
        <end position="80"/>
    </location>
</feature>
<reference evidence="14 15" key="1">
    <citation type="submission" date="2024-03" db="EMBL/GenBank/DDBJ databases">
        <title>Human intestinal bacterial collection.</title>
        <authorList>
            <person name="Pauvert C."/>
            <person name="Hitch T.C.A."/>
            <person name="Clavel T."/>
        </authorList>
    </citation>
    <scope>NUCLEOTIDE SEQUENCE [LARGE SCALE GENOMIC DNA]</scope>
    <source>
        <strain evidence="14 15">CLA-AA-H78B</strain>
    </source>
</reference>
<organism evidence="14 15">
    <name type="scientific">Hominiventricola aquisgranensis</name>
    <dbReference type="NCBI Taxonomy" id="3133164"/>
    <lineage>
        <taxon>Bacteria</taxon>
        <taxon>Bacillati</taxon>
        <taxon>Bacillota</taxon>
        <taxon>Clostridia</taxon>
        <taxon>Lachnospirales</taxon>
        <taxon>Lachnospiraceae</taxon>
        <taxon>Hominiventricola</taxon>
    </lineage>
</organism>
<evidence type="ECO:0000256" key="9">
    <source>
        <dbReference type="ARBA" id="ARBA00023239"/>
    </source>
</evidence>
<evidence type="ECO:0000256" key="4">
    <source>
        <dbReference type="ARBA" id="ARBA00022432"/>
    </source>
</evidence>
<dbReference type="InterPro" id="IPR005130">
    <property type="entry name" value="Ser_deHydtase-like_asu"/>
</dbReference>
<evidence type="ECO:0000256" key="3">
    <source>
        <dbReference type="ARBA" id="ARBA00008636"/>
    </source>
</evidence>
<evidence type="ECO:0000313" key="14">
    <source>
        <dbReference type="EMBL" id="MEQ2579670.1"/>
    </source>
</evidence>
<evidence type="ECO:0000259" key="12">
    <source>
        <dbReference type="Pfam" id="PF03313"/>
    </source>
</evidence>
<name>A0ABV1I5M9_9FIRM</name>
<dbReference type="Gene3D" id="3.30.1330.90">
    <property type="entry name" value="D-3-phosphoglycerate dehydrogenase, domain 3"/>
    <property type="match status" value="1"/>
</dbReference>
<evidence type="ECO:0000256" key="1">
    <source>
        <dbReference type="ARBA" id="ARBA00001966"/>
    </source>
</evidence>
<feature type="domain" description="Serine dehydratase-like alpha subunit" evidence="12">
    <location>
        <begin position="236"/>
        <end position="497"/>
    </location>
</feature>
<evidence type="ECO:0000256" key="11">
    <source>
        <dbReference type="RuleBase" id="RU366059"/>
    </source>
</evidence>
<dbReference type="RefSeq" id="WP_349144866.1">
    <property type="nucleotide sequence ID" value="NZ_JBBMFC010000025.1"/>
</dbReference>
<dbReference type="GO" id="GO:0003941">
    <property type="term" value="F:L-serine ammonia-lyase activity"/>
    <property type="evidence" value="ECO:0007669"/>
    <property type="project" value="UniProtKB-EC"/>
</dbReference>
<evidence type="ECO:0000256" key="8">
    <source>
        <dbReference type="ARBA" id="ARBA00023014"/>
    </source>
</evidence>